<keyword evidence="2" id="KW-1185">Reference proteome</keyword>
<gene>
    <name evidence="1" type="ORF">Hypma_014105</name>
</gene>
<proteinExistence type="predicted"/>
<dbReference type="InParanoid" id="A0A369KB74"/>
<dbReference type="Proteomes" id="UP000076154">
    <property type="component" value="Unassembled WGS sequence"/>
</dbReference>
<sequence length="107" mass="11657">MDQGLVLDLREQRFQQFPTVGVLAMKALVKAPVMALVKAPVTALQKTSATALEKELVMALEKAPVTVLGVEMKFAMVLRMNQTASLTALQVFRATVDVARLESEILS</sequence>
<dbReference type="AlphaFoldDB" id="A0A369KB74"/>
<organism evidence="1 2">
    <name type="scientific">Hypsizygus marmoreus</name>
    <name type="common">White beech mushroom</name>
    <name type="synonym">Agaricus marmoreus</name>
    <dbReference type="NCBI Taxonomy" id="39966"/>
    <lineage>
        <taxon>Eukaryota</taxon>
        <taxon>Fungi</taxon>
        <taxon>Dikarya</taxon>
        <taxon>Basidiomycota</taxon>
        <taxon>Agaricomycotina</taxon>
        <taxon>Agaricomycetes</taxon>
        <taxon>Agaricomycetidae</taxon>
        <taxon>Agaricales</taxon>
        <taxon>Tricholomatineae</taxon>
        <taxon>Lyophyllaceae</taxon>
        <taxon>Hypsizygus</taxon>
    </lineage>
</organism>
<comment type="caution">
    <text evidence="1">The sequence shown here is derived from an EMBL/GenBank/DDBJ whole genome shotgun (WGS) entry which is preliminary data.</text>
</comment>
<accession>A0A369KB74</accession>
<name>A0A369KB74_HYPMA</name>
<evidence type="ECO:0000313" key="2">
    <source>
        <dbReference type="Proteomes" id="UP000076154"/>
    </source>
</evidence>
<reference evidence="1" key="1">
    <citation type="submission" date="2018-04" db="EMBL/GenBank/DDBJ databases">
        <title>Whole genome sequencing of Hypsizygus marmoreus.</title>
        <authorList>
            <person name="Choi I.-G."/>
            <person name="Min B."/>
            <person name="Kim J.-G."/>
            <person name="Kim S."/>
            <person name="Oh Y.-L."/>
            <person name="Kong W.-S."/>
            <person name="Park H."/>
            <person name="Jeong J."/>
            <person name="Song E.-S."/>
        </authorList>
    </citation>
    <scope>NUCLEOTIDE SEQUENCE [LARGE SCALE GENOMIC DNA]</scope>
    <source>
        <strain evidence="1">51987-8</strain>
    </source>
</reference>
<dbReference type="EMBL" id="LUEZ02000009">
    <property type="protein sequence ID" value="RDB30117.1"/>
    <property type="molecule type" value="Genomic_DNA"/>
</dbReference>
<evidence type="ECO:0000313" key="1">
    <source>
        <dbReference type="EMBL" id="RDB30117.1"/>
    </source>
</evidence>
<protein>
    <submittedName>
        <fullName evidence="1">Uncharacterized protein</fullName>
    </submittedName>
</protein>